<name>A0A667YRL0_9TELE</name>
<dbReference type="Pfam" id="PF00201">
    <property type="entry name" value="UDPGT"/>
    <property type="match status" value="1"/>
</dbReference>
<dbReference type="InParanoid" id="A0A667YRL0"/>
<dbReference type="AlphaFoldDB" id="A0A667YRL0"/>
<dbReference type="SUPFAM" id="SSF53756">
    <property type="entry name" value="UDP-Glycosyltransferase/glycogen phosphorylase"/>
    <property type="match status" value="1"/>
</dbReference>
<evidence type="ECO:0000313" key="4">
    <source>
        <dbReference type="Ensembl" id="ENSMMDP00005029098.1"/>
    </source>
</evidence>
<keyword evidence="3" id="KW-0808">Transferase</keyword>
<dbReference type="InterPro" id="IPR002213">
    <property type="entry name" value="UDP_glucos_trans"/>
</dbReference>
<dbReference type="Proteomes" id="UP000472263">
    <property type="component" value="Chromosome 9"/>
</dbReference>
<evidence type="ECO:0000256" key="2">
    <source>
        <dbReference type="ARBA" id="ARBA00022676"/>
    </source>
</evidence>
<accession>A0A667YRL0</accession>
<comment type="similarity">
    <text evidence="1">Belongs to the UDP-glycosyltransferase family.</text>
</comment>
<dbReference type="PANTHER" id="PTHR48043:SF52">
    <property type="entry name" value="UDP GLUCURONOSYLTRANSFERASE 5 FAMILY POLYPEPTIDE B1-RELATED"/>
    <property type="match status" value="1"/>
</dbReference>
<evidence type="ECO:0008006" key="6">
    <source>
        <dbReference type="Google" id="ProtNLM"/>
    </source>
</evidence>
<dbReference type="GeneTree" id="ENSGT00940000165787"/>
<keyword evidence="5" id="KW-1185">Reference proteome</keyword>
<dbReference type="Ensembl" id="ENSMMDT00005029785.1">
    <property type="protein sequence ID" value="ENSMMDP00005029098.1"/>
    <property type="gene ID" value="ENSMMDG00005013849.1"/>
</dbReference>
<dbReference type="PANTHER" id="PTHR48043">
    <property type="entry name" value="EG:EG0003.4 PROTEIN-RELATED"/>
    <property type="match status" value="1"/>
</dbReference>
<evidence type="ECO:0000256" key="1">
    <source>
        <dbReference type="ARBA" id="ARBA00009995"/>
    </source>
</evidence>
<reference evidence="4" key="3">
    <citation type="submission" date="2025-09" db="UniProtKB">
        <authorList>
            <consortium name="Ensembl"/>
        </authorList>
    </citation>
    <scope>IDENTIFICATION</scope>
</reference>
<dbReference type="InterPro" id="IPR050271">
    <property type="entry name" value="UDP-glycosyltransferase"/>
</dbReference>
<evidence type="ECO:0000313" key="5">
    <source>
        <dbReference type="Proteomes" id="UP000472263"/>
    </source>
</evidence>
<dbReference type="GO" id="GO:0008194">
    <property type="term" value="F:UDP-glycosyltransferase activity"/>
    <property type="evidence" value="ECO:0007669"/>
    <property type="project" value="InterPro"/>
</dbReference>
<organism evidence="4 5">
    <name type="scientific">Myripristis murdjan</name>
    <name type="common">pinecone soldierfish</name>
    <dbReference type="NCBI Taxonomy" id="586833"/>
    <lineage>
        <taxon>Eukaryota</taxon>
        <taxon>Metazoa</taxon>
        <taxon>Chordata</taxon>
        <taxon>Craniata</taxon>
        <taxon>Vertebrata</taxon>
        <taxon>Euteleostomi</taxon>
        <taxon>Actinopterygii</taxon>
        <taxon>Neopterygii</taxon>
        <taxon>Teleostei</taxon>
        <taxon>Neoteleostei</taxon>
        <taxon>Acanthomorphata</taxon>
        <taxon>Holocentriformes</taxon>
        <taxon>Holocentridae</taxon>
        <taxon>Myripristis</taxon>
    </lineage>
</organism>
<protein>
    <recommendedName>
        <fullName evidence="6">UDP glucuronosyltransferase 5 family, polypeptide D1</fullName>
    </recommendedName>
</protein>
<reference evidence="4" key="1">
    <citation type="submission" date="2019-06" db="EMBL/GenBank/DDBJ databases">
        <authorList>
            <consortium name="Wellcome Sanger Institute Data Sharing"/>
        </authorList>
    </citation>
    <scope>NUCLEOTIDE SEQUENCE [LARGE SCALE GENOMIC DNA]</scope>
</reference>
<reference evidence="4" key="2">
    <citation type="submission" date="2025-08" db="UniProtKB">
        <authorList>
            <consortium name="Ensembl"/>
        </authorList>
    </citation>
    <scope>IDENTIFICATION</scope>
</reference>
<evidence type="ECO:0000256" key="3">
    <source>
        <dbReference type="ARBA" id="ARBA00022679"/>
    </source>
</evidence>
<sequence>MQSFRDAKYDVVLTDPVVGGGVLLAHRLSLPLVLNVRWTVQGEGHFAIAPSPLSYVPLPGTELTDKMTFPQRMKNFLYYFFTRFQIAYVTDPNYKPFVHRYFGSDVHYMELFQAADIWLMRNDFTFEFPRPTMPNIVYMAGFQCKPSKPLPQDLEDFVQSSVFLEYDFSLKDWQ</sequence>
<proteinExistence type="inferred from homology"/>
<keyword evidence="2" id="KW-0328">Glycosyltransferase</keyword>